<sequence length="157" mass="18018">MPKLIELTIEIEIQMVSCPGVWLCQDGRVSLSVYALGTNYQTCLLPPVFPLLFKDIFYFRKRFQEMCAVNNICCLLMERELQIRAVFHPSTVPRCTGRCAVPSEHGILSPKIEIATKVRIDEIWNQPCHFQHKTSPCSCAEPEGARQRPVCHSRQFH</sequence>
<feature type="domain" description="Spermatogenesis-associated protein 6 N-terminal" evidence="3">
    <location>
        <begin position="9"/>
        <end position="84"/>
    </location>
</feature>
<reference evidence="4 5" key="1">
    <citation type="journal article" date="2015" name="Genome Biol. Evol.">
        <title>The genome of winter moth (Operophtera brumata) provides a genomic perspective on sexual dimorphism and phenology.</title>
        <authorList>
            <person name="Derks M.F."/>
            <person name="Smit S."/>
            <person name="Salis L."/>
            <person name="Schijlen E."/>
            <person name="Bossers A."/>
            <person name="Mateman C."/>
            <person name="Pijl A.S."/>
            <person name="de Ridder D."/>
            <person name="Groenen M.A."/>
            <person name="Visser M.E."/>
            <person name="Megens H.J."/>
        </authorList>
    </citation>
    <scope>NUCLEOTIDE SEQUENCE [LARGE SCALE GENOMIC DNA]</scope>
    <source>
        <strain evidence="4">WM2013NL</strain>
        <tissue evidence="4">Head and thorax</tissue>
    </source>
</reference>
<comment type="similarity">
    <text evidence="1">Belongs to the SPATA6 family.</text>
</comment>
<name>A0A0L7K3M0_OPEBR</name>
<dbReference type="GO" id="GO:0032027">
    <property type="term" value="F:myosin light chain binding"/>
    <property type="evidence" value="ECO:0007669"/>
    <property type="project" value="InterPro"/>
</dbReference>
<dbReference type="AlphaFoldDB" id="A0A0L7K3M0"/>
<gene>
    <name evidence="4" type="ORF">OBRU01_26550</name>
</gene>
<evidence type="ECO:0000313" key="5">
    <source>
        <dbReference type="Proteomes" id="UP000037510"/>
    </source>
</evidence>
<dbReference type="PANTHER" id="PTHR16435:SF6">
    <property type="entry name" value="IP09370P"/>
    <property type="match status" value="1"/>
</dbReference>
<dbReference type="InterPro" id="IPR042769">
    <property type="entry name" value="SPATA6_fam"/>
</dbReference>
<comment type="caution">
    <text evidence="4">The sequence shown here is derived from an EMBL/GenBank/DDBJ whole genome shotgun (WGS) entry which is preliminary data.</text>
</comment>
<dbReference type="Proteomes" id="UP000037510">
    <property type="component" value="Unassembled WGS sequence"/>
</dbReference>
<keyword evidence="2" id="KW-0597">Phosphoprotein</keyword>
<evidence type="ECO:0000256" key="2">
    <source>
        <dbReference type="ARBA" id="ARBA00022553"/>
    </source>
</evidence>
<protein>
    <submittedName>
        <fullName evidence="4">Spermatogenesis associated-like protein</fullName>
    </submittedName>
</protein>
<dbReference type="InterPro" id="IPR032732">
    <property type="entry name" value="SPATA6_N"/>
</dbReference>
<evidence type="ECO:0000259" key="3">
    <source>
        <dbReference type="Pfam" id="PF14909"/>
    </source>
</evidence>
<keyword evidence="5" id="KW-1185">Reference proteome</keyword>
<proteinExistence type="inferred from homology"/>
<dbReference type="EMBL" id="JTDY01013836">
    <property type="protein sequence ID" value="KOB52087.1"/>
    <property type="molecule type" value="Genomic_DNA"/>
</dbReference>
<dbReference type="GO" id="GO:0120212">
    <property type="term" value="C:sperm head-tail coupling apparatus"/>
    <property type="evidence" value="ECO:0007669"/>
    <property type="project" value="InterPro"/>
</dbReference>
<dbReference type="Pfam" id="PF14909">
    <property type="entry name" value="SPATA6"/>
    <property type="match status" value="1"/>
</dbReference>
<evidence type="ECO:0000313" key="4">
    <source>
        <dbReference type="EMBL" id="KOB52087.1"/>
    </source>
</evidence>
<evidence type="ECO:0000256" key="1">
    <source>
        <dbReference type="ARBA" id="ARBA00006215"/>
    </source>
</evidence>
<feature type="non-terminal residue" evidence="4">
    <location>
        <position position="157"/>
    </location>
</feature>
<dbReference type="GO" id="GO:0007283">
    <property type="term" value="P:spermatogenesis"/>
    <property type="evidence" value="ECO:0007669"/>
    <property type="project" value="InterPro"/>
</dbReference>
<accession>A0A0L7K3M0</accession>
<dbReference type="PANTHER" id="PTHR16435">
    <property type="entry name" value="SPERMATOGENESIS-ASSOCIATED PROTEIN 6 SPATA6"/>
    <property type="match status" value="1"/>
</dbReference>
<organism evidence="4 5">
    <name type="scientific">Operophtera brumata</name>
    <name type="common">Winter moth</name>
    <name type="synonym">Phalaena brumata</name>
    <dbReference type="NCBI Taxonomy" id="104452"/>
    <lineage>
        <taxon>Eukaryota</taxon>
        <taxon>Metazoa</taxon>
        <taxon>Ecdysozoa</taxon>
        <taxon>Arthropoda</taxon>
        <taxon>Hexapoda</taxon>
        <taxon>Insecta</taxon>
        <taxon>Pterygota</taxon>
        <taxon>Neoptera</taxon>
        <taxon>Endopterygota</taxon>
        <taxon>Lepidoptera</taxon>
        <taxon>Glossata</taxon>
        <taxon>Ditrysia</taxon>
        <taxon>Geometroidea</taxon>
        <taxon>Geometridae</taxon>
        <taxon>Larentiinae</taxon>
        <taxon>Operophtera</taxon>
    </lineage>
</organism>